<dbReference type="EMBL" id="ACUZ02000003">
    <property type="protein sequence ID" value="EFB33326.1"/>
    <property type="molecule type" value="Genomic_DNA"/>
</dbReference>
<name>D1QMS7_9BACT</name>
<dbReference type="HOGENOM" id="CLU_055635_1_1_10"/>
<dbReference type="RefSeq" id="WP_004370911.1">
    <property type="nucleotide sequence ID" value="NZ_GG703883.1"/>
</dbReference>
<dbReference type="Pfam" id="PF03807">
    <property type="entry name" value="F420_oxidored"/>
    <property type="match status" value="1"/>
</dbReference>
<gene>
    <name evidence="3" type="ORF">HMPREF0971_00085</name>
</gene>
<dbReference type="Proteomes" id="UP000004079">
    <property type="component" value="Unassembled WGS sequence"/>
</dbReference>
<accession>D1QMS7</accession>
<feature type="domain" description="Pyrroline-5-carboxylate reductase catalytic N-terminal" evidence="1">
    <location>
        <begin position="2"/>
        <end position="87"/>
    </location>
</feature>
<dbReference type="STRING" id="649760.HMPREF0971_00085"/>
<sequence>MKITLIGSGNLATNIGVALKNAGHQIVQVYSRRLLNAVSLASRLEAKAVNQFSEINNDADVYILSLKDSVLQEVIAAVCKNKSDKIFLHTAGSVPMALFEGSAVHYGVLYPMQTFSKERVVDFRSLPCFIEACDNSVLEKIKTLALSISTKVYALSSADRKYLHLAAVFACNFVNHCYEISSELLAAHSVPFDVLLPLIDETAHKVHELSPAHAQTGPAVRYDENVMEKHKMLLAASPLWQNIYELMSKSIHQTAIINNKKRI</sequence>
<reference evidence="3 4" key="1">
    <citation type="submission" date="2009-11" db="EMBL/GenBank/DDBJ databases">
        <authorList>
            <person name="Weinstock G."/>
            <person name="Sodergren E."/>
            <person name="Clifton S."/>
            <person name="Fulton L."/>
            <person name="Fulton B."/>
            <person name="Courtney L."/>
            <person name="Fronick C."/>
            <person name="Harrison M."/>
            <person name="Strong C."/>
            <person name="Farmer C."/>
            <person name="Delahaunty K."/>
            <person name="Markovic C."/>
            <person name="Hall O."/>
            <person name="Minx P."/>
            <person name="Tomlinson C."/>
            <person name="Mitreva M."/>
            <person name="Nelson J."/>
            <person name="Hou S."/>
            <person name="Wollam A."/>
            <person name="Pepin K.H."/>
            <person name="Johnson M."/>
            <person name="Bhonagiri V."/>
            <person name="Nash W.E."/>
            <person name="Warren W."/>
            <person name="Chinwalla A."/>
            <person name="Mardis E.R."/>
            <person name="Wilson R.K."/>
        </authorList>
    </citation>
    <scope>NUCLEOTIDE SEQUENCE [LARGE SCALE GENOMIC DNA]</scope>
    <source>
        <strain evidence="3 4">F0302</strain>
    </source>
</reference>
<evidence type="ECO:0000313" key="3">
    <source>
        <dbReference type="EMBL" id="EFB33326.1"/>
    </source>
</evidence>
<evidence type="ECO:0000259" key="1">
    <source>
        <dbReference type="Pfam" id="PF03807"/>
    </source>
</evidence>
<dbReference type="PANTHER" id="PTHR40459">
    <property type="entry name" value="CONSERVED HYPOTHETICAL ALANINE AND LEUCINE RICH PROTEIN"/>
    <property type="match status" value="1"/>
</dbReference>
<dbReference type="Pfam" id="PF10728">
    <property type="entry name" value="DUF2520"/>
    <property type="match status" value="1"/>
</dbReference>
<evidence type="ECO:0000313" key="4">
    <source>
        <dbReference type="Proteomes" id="UP000004079"/>
    </source>
</evidence>
<comment type="caution">
    <text evidence="3">The sequence shown here is derived from an EMBL/GenBank/DDBJ whole genome shotgun (WGS) entry which is preliminary data.</text>
</comment>
<dbReference type="InterPro" id="IPR018931">
    <property type="entry name" value="DUF2520"/>
</dbReference>
<organism evidence="3 4">
    <name type="scientific">Segatella oris F0302</name>
    <dbReference type="NCBI Taxonomy" id="649760"/>
    <lineage>
        <taxon>Bacteria</taxon>
        <taxon>Pseudomonadati</taxon>
        <taxon>Bacteroidota</taxon>
        <taxon>Bacteroidia</taxon>
        <taxon>Bacteroidales</taxon>
        <taxon>Prevotellaceae</taxon>
        <taxon>Segatella</taxon>
    </lineage>
</organism>
<evidence type="ECO:0008006" key="5">
    <source>
        <dbReference type="Google" id="ProtNLM"/>
    </source>
</evidence>
<dbReference type="InterPro" id="IPR036291">
    <property type="entry name" value="NAD(P)-bd_dom_sf"/>
</dbReference>
<evidence type="ECO:0000259" key="2">
    <source>
        <dbReference type="Pfam" id="PF10728"/>
    </source>
</evidence>
<dbReference type="InterPro" id="IPR037108">
    <property type="entry name" value="TM1727-like_C_sf"/>
</dbReference>
<dbReference type="SUPFAM" id="SSF51735">
    <property type="entry name" value="NAD(P)-binding Rossmann-fold domains"/>
    <property type="match status" value="1"/>
</dbReference>
<dbReference type="Gene3D" id="1.10.1040.20">
    <property type="entry name" value="ProC-like, C-terminal domain"/>
    <property type="match status" value="1"/>
</dbReference>
<dbReference type="SUPFAM" id="SSF48179">
    <property type="entry name" value="6-phosphogluconate dehydrogenase C-terminal domain-like"/>
    <property type="match status" value="1"/>
</dbReference>
<protein>
    <recommendedName>
        <fullName evidence="5">NADP oxidoreductase coenzyme F420-dependent</fullName>
    </recommendedName>
</protein>
<dbReference type="AlphaFoldDB" id="D1QMS7"/>
<proteinExistence type="predicted"/>
<dbReference type="Gene3D" id="3.40.50.720">
    <property type="entry name" value="NAD(P)-binding Rossmann-like Domain"/>
    <property type="match status" value="1"/>
</dbReference>
<dbReference type="InterPro" id="IPR028939">
    <property type="entry name" value="P5C_Rdtase_cat_N"/>
</dbReference>
<dbReference type="InterPro" id="IPR008927">
    <property type="entry name" value="6-PGluconate_DH-like_C_sf"/>
</dbReference>
<feature type="domain" description="DUF2520" evidence="2">
    <location>
        <begin position="127"/>
        <end position="251"/>
    </location>
</feature>
<dbReference type="PANTHER" id="PTHR40459:SF1">
    <property type="entry name" value="CONSERVED HYPOTHETICAL ALANINE AND LEUCINE RICH PROTEIN"/>
    <property type="match status" value="1"/>
</dbReference>